<dbReference type="Pfam" id="PF02894">
    <property type="entry name" value="GFO_IDH_MocA_C"/>
    <property type="match status" value="1"/>
</dbReference>
<dbReference type="GO" id="GO:0000166">
    <property type="term" value="F:nucleotide binding"/>
    <property type="evidence" value="ECO:0007669"/>
    <property type="project" value="InterPro"/>
</dbReference>
<dbReference type="GO" id="GO:0006740">
    <property type="term" value="P:NADPH regeneration"/>
    <property type="evidence" value="ECO:0007669"/>
    <property type="project" value="EnsemblFungi"/>
</dbReference>
<dbReference type="PANTHER" id="PTHR42840:SF5">
    <property type="entry name" value="NAD(P)-BINDING ROSSMANN-FOLD SUPERFAMILY PROTEIN"/>
    <property type="match status" value="1"/>
</dbReference>
<gene>
    <name evidence="3" type="ORF">BCR42DRAFT_361808</name>
</gene>
<dbReference type="PANTHER" id="PTHR42840">
    <property type="entry name" value="NAD(P)-BINDING ROSSMANN-FOLD SUPERFAMILY PROTEIN-RELATED"/>
    <property type="match status" value="1"/>
</dbReference>
<dbReference type="InterPro" id="IPR036291">
    <property type="entry name" value="NAD(P)-bd_dom_sf"/>
</dbReference>
<sequence>MSNTQPIKVGIVGTGIFAYRHLRAYLAVGQDKFQIVACANRSLEKAEKFAKEAGIPASSIYTDPKQLIADPNVELVDALLPVQFNKEIIEAAIAAGKHILFEKPIAANLKDARDIVLAARQSKSVVAIAENWSYHPKVQAVGEFVRNGGIGEIINFTYDSARPYNPNSPYHGTQWRQNPEHPGGYLSDGCVHDMGHLVPILGRFDAVSAFTTKTHKIHVVEDTLATTIRLVTGGVGVANFTFCSAGVKQMRLEVHGTKGTLRLVNDTQVELLDVEGKPQDVSTFDRPGALEDVEGELDNLYQAIRQDAPLGVTVDEGYHHLAFVVAALEAADHQRVAKVSTLE</sequence>
<dbReference type="Proteomes" id="UP000193560">
    <property type="component" value="Unassembled WGS sequence"/>
</dbReference>
<organism evidence="3 4">
    <name type="scientific">Absidia repens</name>
    <dbReference type="NCBI Taxonomy" id="90262"/>
    <lineage>
        <taxon>Eukaryota</taxon>
        <taxon>Fungi</taxon>
        <taxon>Fungi incertae sedis</taxon>
        <taxon>Mucoromycota</taxon>
        <taxon>Mucoromycotina</taxon>
        <taxon>Mucoromycetes</taxon>
        <taxon>Mucorales</taxon>
        <taxon>Cunninghamellaceae</taxon>
        <taxon>Absidia</taxon>
    </lineage>
</organism>
<feature type="domain" description="Gfo/Idh/MocA-like oxidoreductase N-terminal" evidence="1">
    <location>
        <begin position="7"/>
        <end position="128"/>
    </location>
</feature>
<dbReference type="EMBL" id="MCGE01000044">
    <property type="protein sequence ID" value="ORZ05455.1"/>
    <property type="molecule type" value="Genomic_DNA"/>
</dbReference>
<feature type="domain" description="Gfo/Idh/MocA-like oxidoreductase C-terminal" evidence="2">
    <location>
        <begin position="145"/>
        <end position="338"/>
    </location>
</feature>
<comment type="caution">
    <text evidence="3">The sequence shown here is derived from an EMBL/GenBank/DDBJ whole genome shotgun (WGS) entry which is preliminary data.</text>
</comment>
<protein>
    <submittedName>
        <fullName evidence="3">Uncharacterized protein</fullName>
    </submittedName>
</protein>
<dbReference type="STRING" id="90262.A0A1X2HZ00"/>
<evidence type="ECO:0000259" key="1">
    <source>
        <dbReference type="Pfam" id="PF01408"/>
    </source>
</evidence>
<evidence type="ECO:0000313" key="3">
    <source>
        <dbReference type="EMBL" id="ORZ05455.1"/>
    </source>
</evidence>
<dbReference type="SUPFAM" id="SSF51735">
    <property type="entry name" value="NAD(P)-binding Rossmann-fold domains"/>
    <property type="match status" value="1"/>
</dbReference>
<dbReference type="OrthoDB" id="64915at2759"/>
<reference evidence="3 4" key="1">
    <citation type="submission" date="2016-07" db="EMBL/GenBank/DDBJ databases">
        <title>Pervasive Adenine N6-methylation of Active Genes in Fungi.</title>
        <authorList>
            <consortium name="DOE Joint Genome Institute"/>
            <person name="Mondo S.J."/>
            <person name="Dannebaum R.O."/>
            <person name="Kuo R.C."/>
            <person name="Labutti K."/>
            <person name="Haridas S."/>
            <person name="Kuo A."/>
            <person name="Salamov A."/>
            <person name="Ahrendt S.R."/>
            <person name="Lipzen A."/>
            <person name="Sullivan W."/>
            <person name="Andreopoulos W.B."/>
            <person name="Clum A."/>
            <person name="Lindquist E."/>
            <person name="Daum C."/>
            <person name="Ramamoorthy G.K."/>
            <person name="Gryganskyi A."/>
            <person name="Culley D."/>
            <person name="Magnuson J.K."/>
            <person name="James T.Y."/>
            <person name="O'Malley M.A."/>
            <person name="Stajich J.E."/>
            <person name="Spatafora J.W."/>
            <person name="Visel A."/>
            <person name="Grigoriev I.V."/>
        </authorList>
    </citation>
    <scope>NUCLEOTIDE SEQUENCE [LARGE SCALE GENOMIC DNA]</scope>
    <source>
        <strain evidence="3 4">NRRL 1336</strain>
    </source>
</reference>
<dbReference type="GO" id="GO:0005737">
    <property type="term" value="C:cytoplasm"/>
    <property type="evidence" value="ECO:0007669"/>
    <property type="project" value="TreeGrafter"/>
</dbReference>
<dbReference type="GO" id="GO:0016651">
    <property type="term" value="F:oxidoreductase activity, acting on NAD(P)H"/>
    <property type="evidence" value="ECO:0007669"/>
    <property type="project" value="EnsemblFungi"/>
</dbReference>
<dbReference type="Gene3D" id="3.40.50.720">
    <property type="entry name" value="NAD(P)-binding Rossmann-like Domain"/>
    <property type="match status" value="1"/>
</dbReference>
<dbReference type="InterPro" id="IPR000683">
    <property type="entry name" value="Gfo/Idh/MocA-like_OxRdtase_N"/>
</dbReference>
<name>A0A1X2HZ00_9FUNG</name>
<keyword evidence="4" id="KW-1185">Reference proteome</keyword>
<accession>A0A1X2HZ00</accession>
<evidence type="ECO:0000259" key="2">
    <source>
        <dbReference type="Pfam" id="PF02894"/>
    </source>
</evidence>
<dbReference type="Gene3D" id="3.30.360.10">
    <property type="entry name" value="Dihydrodipicolinate Reductase, domain 2"/>
    <property type="match status" value="1"/>
</dbReference>
<dbReference type="Pfam" id="PF01408">
    <property type="entry name" value="GFO_IDH_MocA"/>
    <property type="match status" value="1"/>
</dbReference>
<dbReference type="SUPFAM" id="SSF55347">
    <property type="entry name" value="Glyceraldehyde-3-phosphate dehydrogenase-like, C-terminal domain"/>
    <property type="match status" value="1"/>
</dbReference>
<proteinExistence type="predicted"/>
<dbReference type="AlphaFoldDB" id="A0A1X2HZ00"/>
<dbReference type="InterPro" id="IPR004104">
    <property type="entry name" value="Gfo/Idh/MocA-like_OxRdtase_C"/>
</dbReference>
<evidence type="ECO:0000313" key="4">
    <source>
        <dbReference type="Proteomes" id="UP000193560"/>
    </source>
</evidence>